<organism evidence="1 2">
    <name type="scientific">Batillaria attramentaria</name>
    <dbReference type="NCBI Taxonomy" id="370345"/>
    <lineage>
        <taxon>Eukaryota</taxon>
        <taxon>Metazoa</taxon>
        <taxon>Spiralia</taxon>
        <taxon>Lophotrochozoa</taxon>
        <taxon>Mollusca</taxon>
        <taxon>Gastropoda</taxon>
        <taxon>Caenogastropoda</taxon>
        <taxon>Sorbeoconcha</taxon>
        <taxon>Cerithioidea</taxon>
        <taxon>Batillariidae</taxon>
        <taxon>Batillaria</taxon>
    </lineage>
</organism>
<sequence>MLVAFVSIRAALTATRRHTFHRLYSRGGVVEAFPVNHCVQCNTTGGQTFLSHFLHYPGNCVQCRANKNEAERPEAENRCRVLLSLFNRVEMENKLGRLFACGLLSFTV</sequence>
<proteinExistence type="predicted"/>
<comment type="caution">
    <text evidence="1">The sequence shown here is derived from an EMBL/GenBank/DDBJ whole genome shotgun (WGS) entry which is preliminary data.</text>
</comment>
<name>A0ABD0M0S4_9CAEN</name>
<keyword evidence="2" id="KW-1185">Reference proteome</keyword>
<accession>A0ABD0M0S4</accession>
<reference evidence="1 2" key="1">
    <citation type="journal article" date="2023" name="Sci. Data">
        <title>Genome assembly of the Korean intertidal mud-creeper Batillaria attramentaria.</title>
        <authorList>
            <person name="Patra A.K."/>
            <person name="Ho P.T."/>
            <person name="Jun S."/>
            <person name="Lee S.J."/>
            <person name="Kim Y."/>
            <person name="Won Y.J."/>
        </authorList>
    </citation>
    <scope>NUCLEOTIDE SEQUENCE [LARGE SCALE GENOMIC DNA]</scope>
    <source>
        <strain evidence="1">Wonlab-2016</strain>
    </source>
</reference>
<evidence type="ECO:0008006" key="3">
    <source>
        <dbReference type="Google" id="ProtNLM"/>
    </source>
</evidence>
<dbReference type="Proteomes" id="UP001519460">
    <property type="component" value="Unassembled WGS sequence"/>
</dbReference>
<dbReference type="EMBL" id="JACVVK020000010">
    <property type="protein sequence ID" value="KAK7505519.1"/>
    <property type="molecule type" value="Genomic_DNA"/>
</dbReference>
<dbReference type="AlphaFoldDB" id="A0ABD0M0S4"/>
<gene>
    <name evidence="1" type="ORF">BaRGS_00003264</name>
</gene>
<evidence type="ECO:0000313" key="2">
    <source>
        <dbReference type="Proteomes" id="UP001519460"/>
    </source>
</evidence>
<evidence type="ECO:0000313" key="1">
    <source>
        <dbReference type="EMBL" id="KAK7505519.1"/>
    </source>
</evidence>
<protein>
    <recommendedName>
        <fullName evidence="3">Secreted protein</fullName>
    </recommendedName>
</protein>